<feature type="domain" description="HTH gntR-type" evidence="4">
    <location>
        <begin position="1"/>
        <end position="69"/>
    </location>
</feature>
<dbReference type="GO" id="GO:0045892">
    <property type="term" value="P:negative regulation of DNA-templated transcription"/>
    <property type="evidence" value="ECO:0007669"/>
    <property type="project" value="TreeGrafter"/>
</dbReference>
<accession>A0A326TNZ4</accession>
<dbReference type="InterPro" id="IPR036388">
    <property type="entry name" value="WH-like_DNA-bd_sf"/>
</dbReference>
<dbReference type="InterPro" id="IPR028978">
    <property type="entry name" value="Chorismate_lyase_/UTRA_dom_sf"/>
</dbReference>
<dbReference type="Gene3D" id="3.40.1410.10">
    <property type="entry name" value="Chorismate lyase-like"/>
    <property type="match status" value="1"/>
</dbReference>
<dbReference type="PANTHER" id="PTHR44846:SF1">
    <property type="entry name" value="MANNOSYL-D-GLYCERATE TRANSPORT_METABOLISM SYSTEM REPRESSOR MNGR-RELATED"/>
    <property type="match status" value="1"/>
</dbReference>
<dbReference type="PANTHER" id="PTHR44846">
    <property type="entry name" value="MANNOSYL-D-GLYCERATE TRANSPORT/METABOLISM SYSTEM REPRESSOR MNGR-RELATED"/>
    <property type="match status" value="1"/>
</dbReference>
<dbReference type="Gene3D" id="1.10.10.10">
    <property type="entry name" value="Winged helix-like DNA-binding domain superfamily/Winged helix DNA-binding domain"/>
    <property type="match status" value="1"/>
</dbReference>
<dbReference type="InterPro" id="IPR036390">
    <property type="entry name" value="WH_DNA-bd_sf"/>
</dbReference>
<keyword evidence="3" id="KW-0804">Transcription</keyword>
<dbReference type="CDD" id="cd07377">
    <property type="entry name" value="WHTH_GntR"/>
    <property type="match status" value="1"/>
</dbReference>
<name>A0A326TNZ4_THEHA</name>
<evidence type="ECO:0000313" key="6">
    <source>
        <dbReference type="Proteomes" id="UP000248806"/>
    </source>
</evidence>
<proteinExistence type="predicted"/>
<keyword evidence="6" id="KW-1185">Reference proteome</keyword>
<gene>
    <name evidence="5" type="ORF">EI42_06364</name>
</gene>
<reference evidence="5 6" key="1">
    <citation type="submission" date="2018-06" db="EMBL/GenBank/DDBJ databases">
        <title>Genomic Encyclopedia of Archaeal and Bacterial Type Strains, Phase II (KMG-II): from individual species to whole genera.</title>
        <authorList>
            <person name="Goeker M."/>
        </authorList>
    </citation>
    <scope>NUCLEOTIDE SEQUENCE [LARGE SCALE GENOMIC DNA]</scope>
    <source>
        <strain evidence="5 6">ATCC BAA-1881</strain>
    </source>
</reference>
<dbReference type="RefSeq" id="WP_111326837.1">
    <property type="nucleotide sequence ID" value="NZ_BIFX01000002.1"/>
</dbReference>
<dbReference type="Proteomes" id="UP000248806">
    <property type="component" value="Unassembled WGS sequence"/>
</dbReference>
<dbReference type="SUPFAM" id="SSF46785">
    <property type="entry name" value="Winged helix' DNA-binding domain"/>
    <property type="match status" value="1"/>
</dbReference>
<dbReference type="Pfam" id="PF00392">
    <property type="entry name" value="GntR"/>
    <property type="match status" value="1"/>
</dbReference>
<evidence type="ECO:0000259" key="4">
    <source>
        <dbReference type="PROSITE" id="PS50949"/>
    </source>
</evidence>
<dbReference type="OrthoDB" id="8584262at2"/>
<dbReference type="PRINTS" id="PR00035">
    <property type="entry name" value="HTHGNTR"/>
</dbReference>
<dbReference type="SMART" id="SM00345">
    <property type="entry name" value="HTH_GNTR"/>
    <property type="match status" value="1"/>
</dbReference>
<dbReference type="PROSITE" id="PS50949">
    <property type="entry name" value="HTH_GNTR"/>
    <property type="match status" value="1"/>
</dbReference>
<comment type="caution">
    <text evidence="5">The sequence shown here is derived from an EMBL/GenBank/DDBJ whole genome shotgun (WGS) entry which is preliminary data.</text>
</comment>
<evidence type="ECO:0000256" key="2">
    <source>
        <dbReference type="ARBA" id="ARBA00023125"/>
    </source>
</evidence>
<dbReference type="SMART" id="SM00866">
    <property type="entry name" value="UTRA"/>
    <property type="match status" value="1"/>
</dbReference>
<evidence type="ECO:0000313" key="5">
    <source>
        <dbReference type="EMBL" id="PZW18065.1"/>
    </source>
</evidence>
<keyword evidence="2 5" id="KW-0238">DNA-binding</keyword>
<dbReference type="InterPro" id="IPR000524">
    <property type="entry name" value="Tscrpt_reg_HTH_GntR"/>
</dbReference>
<dbReference type="InterPro" id="IPR011663">
    <property type="entry name" value="UTRA"/>
</dbReference>
<dbReference type="AlphaFoldDB" id="A0A326TNZ4"/>
<dbReference type="GO" id="GO:0003700">
    <property type="term" value="F:DNA-binding transcription factor activity"/>
    <property type="evidence" value="ECO:0007669"/>
    <property type="project" value="InterPro"/>
</dbReference>
<dbReference type="EMBL" id="QKUF01000062">
    <property type="protein sequence ID" value="PZW18065.1"/>
    <property type="molecule type" value="Genomic_DNA"/>
</dbReference>
<sequence>MAKIDQITELMRDRLIQGRYGQLGRLPSLVSLAEEFHVSRQTMLQVLQRLQAEGRIVARGGSGYSVAPPRVRVPGLTESFDQFLQDQGLHPVFRNLEEPVLVPADAALAEACRVPEGTLIARRVRVQGTAEEPYRIAATHYPYALLGEENFRQMRENPSFHGLRAIKAAYGRVVKQVRERWQARLATNQEEEILCIVRGTPVIELHRQCFDDMTVLMYNRIVFDANKYEFTSEYTTNHRTS</sequence>
<keyword evidence="1" id="KW-0805">Transcription regulation</keyword>
<organism evidence="5 6">
    <name type="scientific">Thermosporothrix hazakensis</name>
    <dbReference type="NCBI Taxonomy" id="644383"/>
    <lineage>
        <taxon>Bacteria</taxon>
        <taxon>Bacillati</taxon>
        <taxon>Chloroflexota</taxon>
        <taxon>Ktedonobacteria</taxon>
        <taxon>Ktedonobacterales</taxon>
        <taxon>Thermosporotrichaceae</taxon>
        <taxon>Thermosporothrix</taxon>
    </lineage>
</organism>
<evidence type="ECO:0000256" key="3">
    <source>
        <dbReference type="ARBA" id="ARBA00023163"/>
    </source>
</evidence>
<dbReference type="GO" id="GO:0003677">
    <property type="term" value="F:DNA binding"/>
    <property type="evidence" value="ECO:0007669"/>
    <property type="project" value="UniProtKB-KW"/>
</dbReference>
<dbReference type="SUPFAM" id="SSF64288">
    <property type="entry name" value="Chorismate lyase-like"/>
    <property type="match status" value="1"/>
</dbReference>
<protein>
    <submittedName>
        <fullName evidence="5">DNA-binding GntR family transcriptional regulator</fullName>
    </submittedName>
</protein>
<dbReference type="Pfam" id="PF07702">
    <property type="entry name" value="UTRA"/>
    <property type="match status" value="1"/>
</dbReference>
<evidence type="ECO:0000256" key="1">
    <source>
        <dbReference type="ARBA" id="ARBA00023015"/>
    </source>
</evidence>
<dbReference type="InterPro" id="IPR050679">
    <property type="entry name" value="Bact_HTH_transcr_reg"/>
</dbReference>